<comment type="caution">
    <text evidence="2">The sequence shown here is derived from an EMBL/GenBank/DDBJ whole genome shotgun (WGS) entry which is preliminary data.</text>
</comment>
<keyword evidence="2" id="KW-0418">Kinase</keyword>
<protein>
    <submittedName>
        <fullName evidence="2">Nucleoside/nucleotide kinase family protein</fullName>
    </submittedName>
</protein>
<dbReference type="Pfam" id="PF00485">
    <property type="entry name" value="PRK"/>
    <property type="match status" value="1"/>
</dbReference>
<name>A0A934SN33_9MICO</name>
<evidence type="ECO:0000259" key="1">
    <source>
        <dbReference type="Pfam" id="PF00485"/>
    </source>
</evidence>
<dbReference type="AlphaFoldDB" id="A0A934SN33"/>
<dbReference type="EMBL" id="JAEPES010000004">
    <property type="protein sequence ID" value="MBK4348568.1"/>
    <property type="molecule type" value="Genomic_DNA"/>
</dbReference>
<accession>A0A934SN33</accession>
<dbReference type="SUPFAM" id="SSF52540">
    <property type="entry name" value="P-loop containing nucleoside triphosphate hydrolases"/>
    <property type="match status" value="1"/>
</dbReference>
<dbReference type="Gene3D" id="3.40.50.300">
    <property type="entry name" value="P-loop containing nucleotide triphosphate hydrolases"/>
    <property type="match status" value="1"/>
</dbReference>
<dbReference type="GO" id="GO:0005524">
    <property type="term" value="F:ATP binding"/>
    <property type="evidence" value="ECO:0007669"/>
    <property type="project" value="InterPro"/>
</dbReference>
<evidence type="ECO:0000313" key="2">
    <source>
        <dbReference type="EMBL" id="MBK4348568.1"/>
    </source>
</evidence>
<gene>
    <name evidence="2" type="ORF">IV501_13070</name>
</gene>
<reference evidence="2" key="1">
    <citation type="submission" date="2021-01" db="EMBL/GenBank/DDBJ databases">
        <title>Lacisediminihabitans sp. nov. strain G11-30, isolated from Antarctic Soil.</title>
        <authorList>
            <person name="Li J."/>
        </authorList>
    </citation>
    <scope>NUCLEOTIDE SEQUENCE</scope>
    <source>
        <strain evidence="2">G11-30</strain>
    </source>
</reference>
<feature type="domain" description="Phosphoribulokinase/uridine kinase" evidence="1">
    <location>
        <begin position="22"/>
        <end position="164"/>
    </location>
</feature>
<proteinExistence type="predicted"/>
<dbReference type="InterPro" id="IPR006083">
    <property type="entry name" value="PRK/URK"/>
</dbReference>
<keyword evidence="2" id="KW-0808">Transferase</keyword>
<keyword evidence="3" id="KW-1185">Reference proteome</keyword>
<dbReference type="PANTHER" id="PTHR10285">
    <property type="entry name" value="URIDINE KINASE"/>
    <property type="match status" value="1"/>
</dbReference>
<dbReference type="InterPro" id="IPR027417">
    <property type="entry name" value="P-loop_NTPase"/>
</dbReference>
<dbReference type="Proteomes" id="UP000636458">
    <property type="component" value="Unassembled WGS sequence"/>
</dbReference>
<dbReference type="NCBIfam" id="NF006743">
    <property type="entry name" value="PRK09270.1-2"/>
    <property type="match status" value="1"/>
</dbReference>
<organism evidence="2 3">
    <name type="scientific">Lacisediminihabitans changchengi</name>
    <dbReference type="NCBI Taxonomy" id="2787634"/>
    <lineage>
        <taxon>Bacteria</taxon>
        <taxon>Bacillati</taxon>
        <taxon>Actinomycetota</taxon>
        <taxon>Actinomycetes</taxon>
        <taxon>Micrococcales</taxon>
        <taxon>Microbacteriaceae</taxon>
        <taxon>Lacisediminihabitans</taxon>
    </lineage>
</organism>
<sequence>MLTSLAEVAATILTLPGAGREIVGIAGAPGSGKSTIAARVVELLGPSAALLSMDGWHLPQARLVELGRRERMGAADTFDVDGFVRTLADLRASTGTVTAPGFDRTIEESVADAISIPPEIHTVVVEGNYLLHDGDGWERVASLLDATFVIRVSPDIRRARLIARHERFGKTPDDAAAWALGPDEANARLIDLGAGRADYTIAL</sequence>
<dbReference type="GO" id="GO:0016301">
    <property type="term" value="F:kinase activity"/>
    <property type="evidence" value="ECO:0007669"/>
    <property type="project" value="UniProtKB-KW"/>
</dbReference>
<evidence type="ECO:0000313" key="3">
    <source>
        <dbReference type="Proteomes" id="UP000636458"/>
    </source>
</evidence>